<organism evidence="1 2">
    <name type="scientific">Corchorus capsularis</name>
    <name type="common">Jute</name>
    <dbReference type="NCBI Taxonomy" id="210143"/>
    <lineage>
        <taxon>Eukaryota</taxon>
        <taxon>Viridiplantae</taxon>
        <taxon>Streptophyta</taxon>
        <taxon>Embryophyta</taxon>
        <taxon>Tracheophyta</taxon>
        <taxon>Spermatophyta</taxon>
        <taxon>Magnoliopsida</taxon>
        <taxon>eudicotyledons</taxon>
        <taxon>Gunneridae</taxon>
        <taxon>Pentapetalae</taxon>
        <taxon>rosids</taxon>
        <taxon>malvids</taxon>
        <taxon>Malvales</taxon>
        <taxon>Malvaceae</taxon>
        <taxon>Grewioideae</taxon>
        <taxon>Apeibeae</taxon>
        <taxon>Corchorus</taxon>
    </lineage>
</organism>
<reference evidence="1 2" key="1">
    <citation type="submission" date="2013-09" db="EMBL/GenBank/DDBJ databases">
        <title>Corchorus capsularis genome sequencing.</title>
        <authorList>
            <person name="Alam M."/>
            <person name="Haque M.S."/>
            <person name="Islam M.S."/>
            <person name="Emdad E.M."/>
            <person name="Islam M.M."/>
            <person name="Ahmed B."/>
            <person name="Halim A."/>
            <person name="Hossen Q.M.M."/>
            <person name="Hossain M.Z."/>
            <person name="Ahmed R."/>
            <person name="Khan M.M."/>
            <person name="Islam R."/>
            <person name="Rashid M.M."/>
            <person name="Khan S.A."/>
            <person name="Rahman M.S."/>
            <person name="Alam M."/>
        </authorList>
    </citation>
    <scope>NUCLEOTIDE SEQUENCE [LARGE SCALE GENOMIC DNA]</scope>
    <source>
        <strain evidence="2">cv. CVL-1</strain>
        <tissue evidence="1">Whole seedling</tissue>
    </source>
</reference>
<proteinExistence type="predicted"/>
<comment type="caution">
    <text evidence="1">The sequence shown here is derived from an EMBL/GenBank/DDBJ whole genome shotgun (WGS) entry which is preliminary data.</text>
</comment>
<dbReference type="Gramene" id="OMO65862">
    <property type="protein sequence ID" value="OMO65862"/>
    <property type="gene ID" value="CCACVL1_21366"/>
</dbReference>
<sequence length="82" mass="9511">MAEEDNLNIRIRLLHALAQMRIAPRKHFMSLSSCRLRLQVIESMKEVAKRLNFLGEDEEVLAHAIVLYDRYIGVRGVLAHKI</sequence>
<accession>A0A1R3H698</accession>
<evidence type="ECO:0000313" key="2">
    <source>
        <dbReference type="Proteomes" id="UP000188268"/>
    </source>
</evidence>
<dbReference type="EMBL" id="AWWV01012592">
    <property type="protein sequence ID" value="OMO65862.1"/>
    <property type="molecule type" value="Genomic_DNA"/>
</dbReference>
<name>A0A1R3H698_COCAP</name>
<dbReference type="Proteomes" id="UP000188268">
    <property type="component" value="Unassembled WGS sequence"/>
</dbReference>
<evidence type="ECO:0000313" key="1">
    <source>
        <dbReference type="EMBL" id="OMO65862.1"/>
    </source>
</evidence>
<dbReference type="AlphaFoldDB" id="A0A1R3H698"/>
<gene>
    <name evidence="1" type="ORF">CCACVL1_21366</name>
</gene>
<dbReference type="OrthoDB" id="10491991at2759"/>
<keyword evidence="2" id="KW-1185">Reference proteome</keyword>
<protein>
    <submittedName>
        <fullName evidence="1">Uncharacterized protein</fullName>
    </submittedName>
</protein>